<feature type="domain" description="Disease resistance N-terminal" evidence="6">
    <location>
        <begin position="26"/>
        <end position="84"/>
    </location>
</feature>
<dbReference type="Gene3D" id="3.40.50.300">
    <property type="entry name" value="P-loop containing nucleotide triphosphate hydrolases"/>
    <property type="match status" value="1"/>
</dbReference>
<dbReference type="Gene3D" id="1.20.5.4130">
    <property type="match status" value="1"/>
</dbReference>
<dbReference type="InterPro" id="IPR002182">
    <property type="entry name" value="NB-ARC"/>
</dbReference>
<evidence type="ECO:0000256" key="3">
    <source>
        <dbReference type="ARBA" id="ARBA00022821"/>
    </source>
</evidence>
<evidence type="ECO:0000313" key="7">
    <source>
        <dbReference type="EMBL" id="SPC93090.1"/>
    </source>
</evidence>
<evidence type="ECO:0000259" key="6">
    <source>
        <dbReference type="Pfam" id="PF18052"/>
    </source>
</evidence>
<sequence>MFEKKLIKQLKGKEEYMAEIFLNDIVDRLVANAFSLATELIGLGWGFKEELRNLVEILFKIKFMLHDAQKRQVSDEPVRIWLTEAERCMQYFHFSISDRVKTINELLDRIVNDAAGFYLGIECVNSIPKINLDKNIDSFLDDSEVVGRGFDVVKIVDLLTSSSNKQVISVLPIVGMAGLGKTTLANLVYNHELVKKHFDVLAWVHVSKNFNIKGILGEILKSFKENLIGLEDEDEDEYEDEDEMKMQ</sequence>
<dbReference type="SUPFAM" id="SSF52540">
    <property type="entry name" value="P-loop containing nucleoside triphosphate hydrolases"/>
    <property type="match status" value="1"/>
</dbReference>
<keyword evidence="4" id="KW-0067">ATP-binding</keyword>
<dbReference type="Pfam" id="PF18052">
    <property type="entry name" value="Rx_N"/>
    <property type="match status" value="1"/>
</dbReference>
<dbReference type="GO" id="GO:0043531">
    <property type="term" value="F:ADP binding"/>
    <property type="evidence" value="ECO:0007669"/>
    <property type="project" value="InterPro"/>
</dbReference>
<dbReference type="EMBL" id="OIVN01001360">
    <property type="protein sequence ID" value="SPC93090.1"/>
    <property type="molecule type" value="Genomic_DNA"/>
</dbReference>
<dbReference type="Pfam" id="PF00931">
    <property type="entry name" value="NB-ARC"/>
    <property type="match status" value="1"/>
</dbReference>
<keyword evidence="2" id="KW-0547">Nucleotide-binding</keyword>
<evidence type="ECO:0000256" key="4">
    <source>
        <dbReference type="ARBA" id="ARBA00022840"/>
    </source>
</evidence>
<name>A0A2N9G154_FAGSY</name>
<evidence type="ECO:0000256" key="2">
    <source>
        <dbReference type="ARBA" id="ARBA00022741"/>
    </source>
</evidence>
<dbReference type="InterPro" id="IPR041118">
    <property type="entry name" value="Rx_N"/>
</dbReference>
<reference evidence="7" key="1">
    <citation type="submission" date="2018-02" db="EMBL/GenBank/DDBJ databases">
        <authorList>
            <person name="Cohen D.B."/>
            <person name="Kent A.D."/>
        </authorList>
    </citation>
    <scope>NUCLEOTIDE SEQUENCE</scope>
</reference>
<organism evidence="7">
    <name type="scientific">Fagus sylvatica</name>
    <name type="common">Beechnut</name>
    <dbReference type="NCBI Taxonomy" id="28930"/>
    <lineage>
        <taxon>Eukaryota</taxon>
        <taxon>Viridiplantae</taxon>
        <taxon>Streptophyta</taxon>
        <taxon>Embryophyta</taxon>
        <taxon>Tracheophyta</taxon>
        <taxon>Spermatophyta</taxon>
        <taxon>Magnoliopsida</taxon>
        <taxon>eudicotyledons</taxon>
        <taxon>Gunneridae</taxon>
        <taxon>Pentapetalae</taxon>
        <taxon>rosids</taxon>
        <taxon>fabids</taxon>
        <taxon>Fagales</taxon>
        <taxon>Fagaceae</taxon>
        <taxon>Fagus</taxon>
    </lineage>
</organism>
<gene>
    <name evidence="7" type="ORF">FSB_LOCUS20972</name>
</gene>
<feature type="domain" description="NB-ARC" evidence="5">
    <location>
        <begin position="152"/>
        <end position="237"/>
    </location>
</feature>
<proteinExistence type="predicted"/>
<dbReference type="GO" id="GO:0005524">
    <property type="term" value="F:ATP binding"/>
    <property type="evidence" value="ECO:0007669"/>
    <property type="project" value="UniProtKB-KW"/>
</dbReference>
<dbReference type="InterPro" id="IPR027417">
    <property type="entry name" value="P-loop_NTPase"/>
</dbReference>
<accession>A0A2N9G154</accession>
<evidence type="ECO:0000259" key="5">
    <source>
        <dbReference type="Pfam" id="PF00931"/>
    </source>
</evidence>
<evidence type="ECO:0000256" key="1">
    <source>
        <dbReference type="ARBA" id="ARBA00022737"/>
    </source>
</evidence>
<protein>
    <recommendedName>
        <fullName evidence="8">NB-ARC domain-containing protein</fullName>
    </recommendedName>
</protein>
<keyword evidence="3" id="KW-0611">Plant defense</keyword>
<dbReference type="GO" id="GO:0006952">
    <property type="term" value="P:defense response"/>
    <property type="evidence" value="ECO:0007669"/>
    <property type="project" value="UniProtKB-KW"/>
</dbReference>
<evidence type="ECO:0008006" key="8">
    <source>
        <dbReference type="Google" id="ProtNLM"/>
    </source>
</evidence>
<dbReference type="PANTHER" id="PTHR36766">
    <property type="entry name" value="PLANT BROAD-SPECTRUM MILDEW RESISTANCE PROTEIN RPW8"/>
    <property type="match status" value="1"/>
</dbReference>
<dbReference type="AlphaFoldDB" id="A0A2N9G154"/>
<dbReference type="PANTHER" id="PTHR36766:SF70">
    <property type="entry name" value="DISEASE RESISTANCE PROTEIN RGA4"/>
    <property type="match status" value="1"/>
</dbReference>
<keyword evidence="1" id="KW-0677">Repeat</keyword>